<accession>A0A2J7YNL8</accession>
<dbReference type="InterPro" id="IPR050312">
    <property type="entry name" value="IolE/XylAMocC-like"/>
</dbReference>
<dbReference type="AlphaFoldDB" id="A0A2J7YNL8"/>
<comment type="caution">
    <text evidence="2">The sequence shown here is derived from an EMBL/GenBank/DDBJ whole genome shotgun (WGS) entry which is preliminary data.</text>
</comment>
<keyword evidence="3" id="KW-1185">Reference proteome</keyword>
<protein>
    <recommendedName>
        <fullName evidence="1">Xylose isomerase-like TIM barrel domain-containing protein</fullName>
    </recommendedName>
</protein>
<evidence type="ECO:0000313" key="3">
    <source>
        <dbReference type="Proteomes" id="UP000236520"/>
    </source>
</evidence>
<dbReference type="SUPFAM" id="SSF51658">
    <property type="entry name" value="Xylose isomerase-like"/>
    <property type="match status" value="1"/>
</dbReference>
<evidence type="ECO:0000259" key="1">
    <source>
        <dbReference type="Pfam" id="PF01261"/>
    </source>
</evidence>
<gene>
    <name evidence="2" type="ORF">SMF913_25093</name>
</gene>
<sequence length="274" mass="28946">MNRRAFSTLGCPGSGLDEVVRLARTGPCDGVELRCAAGQPTYPGMPETEADAVAAHLTAAGLDIVCLASYVQVAADRADVVEDLAGHLRLAARLGAPSVRVFGSGADQPEGRRDRAVRCLSRAAPLAARLGVDVLLETHDEFLTGERVADVIEAVGSPAVGSVWDAVNPWRAGESPDRTAAVLGPWIRHVQLKDVATPTDLRPVLPGHGNVPLAAVVEQLHRLGYQGWISLEWERAWYPEAAGLDQALTAFHQVLDTLAPPPTGPAPSGRPAHL</sequence>
<feature type="domain" description="Xylose isomerase-like TIM barrel" evidence="1">
    <location>
        <begin position="23"/>
        <end position="248"/>
    </location>
</feature>
<dbReference type="PANTHER" id="PTHR12110">
    <property type="entry name" value="HYDROXYPYRUVATE ISOMERASE"/>
    <property type="match status" value="1"/>
</dbReference>
<dbReference type="InterPro" id="IPR013022">
    <property type="entry name" value="Xyl_isomerase-like_TIM-brl"/>
</dbReference>
<dbReference type="RefSeq" id="WP_102935689.1">
    <property type="nucleotide sequence ID" value="NZ_LJIW01000002.1"/>
</dbReference>
<dbReference type="Gene3D" id="3.20.20.150">
    <property type="entry name" value="Divalent-metal-dependent TIM barrel enzymes"/>
    <property type="match status" value="1"/>
</dbReference>
<name>A0A2J7YNL8_STRMQ</name>
<dbReference type="Pfam" id="PF01261">
    <property type="entry name" value="AP_endonuc_2"/>
    <property type="match status" value="1"/>
</dbReference>
<dbReference type="EMBL" id="LJIW01000002">
    <property type="protein sequence ID" value="PNG89628.1"/>
    <property type="molecule type" value="Genomic_DNA"/>
</dbReference>
<evidence type="ECO:0000313" key="2">
    <source>
        <dbReference type="EMBL" id="PNG89628.1"/>
    </source>
</evidence>
<organism evidence="2 3">
    <name type="scientific">Streptomyces malaysiensis</name>
    <dbReference type="NCBI Taxonomy" id="92644"/>
    <lineage>
        <taxon>Bacteria</taxon>
        <taxon>Bacillati</taxon>
        <taxon>Actinomycetota</taxon>
        <taxon>Actinomycetes</taxon>
        <taxon>Kitasatosporales</taxon>
        <taxon>Streptomycetaceae</taxon>
        <taxon>Streptomyces</taxon>
        <taxon>Streptomyces violaceusniger group</taxon>
    </lineage>
</organism>
<dbReference type="PANTHER" id="PTHR12110:SF21">
    <property type="entry name" value="XYLOSE ISOMERASE-LIKE TIM BARREL DOMAIN-CONTAINING PROTEIN"/>
    <property type="match status" value="1"/>
</dbReference>
<reference evidence="2 3" key="1">
    <citation type="submission" date="2015-09" db="EMBL/GenBank/DDBJ databases">
        <title>Genome sequence, genome mining and natural product profiling of a biocontrol bacterium Streptomyces malaysiensis F913.</title>
        <authorList>
            <person name="Xu Y."/>
            <person name="Wei J."/>
            <person name="Xie J."/>
            <person name="Li T."/>
            <person name="Zhou Z."/>
        </authorList>
    </citation>
    <scope>NUCLEOTIDE SEQUENCE [LARGE SCALE GENOMIC DNA]</scope>
    <source>
        <strain evidence="2 3">F913</strain>
    </source>
</reference>
<dbReference type="Proteomes" id="UP000236520">
    <property type="component" value="Unassembled WGS sequence"/>
</dbReference>
<dbReference type="InterPro" id="IPR036237">
    <property type="entry name" value="Xyl_isomerase-like_sf"/>
</dbReference>
<proteinExistence type="predicted"/>